<keyword evidence="9" id="KW-0645">Protease</keyword>
<feature type="transmembrane region" description="Helical" evidence="7">
    <location>
        <begin position="65"/>
        <end position="87"/>
    </location>
</feature>
<feature type="transmembrane region" description="Helical" evidence="7">
    <location>
        <begin position="123"/>
        <end position="145"/>
    </location>
</feature>
<evidence type="ECO:0000256" key="6">
    <source>
        <dbReference type="ARBA" id="ARBA00023136"/>
    </source>
</evidence>
<feature type="transmembrane region" description="Helical" evidence="7">
    <location>
        <begin position="181"/>
        <end position="198"/>
    </location>
</feature>
<dbReference type="PANTHER" id="PTHR43731">
    <property type="entry name" value="RHOMBOID PROTEASE"/>
    <property type="match status" value="1"/>
</dbReference>
<evidence type="ECO:0000259" key="8">
    <source>
        <dbReference type="Pfam" id="PF01694"/>
    </source>
</evidence>
<keyword evidence="6 7" id="KW-0472">Membrane</keyword>
<dbReference type="InterPro" id="IPR022764">
    <property type="entry name" value="Peptidase_S54_rhomboid_dom"/>
</dbReference>
<feature type="transmembrane region" description="Helical" evidence="7">
    <location>
        <begin position="99"/>
        <end position="117"/>
    </location>
</feature>
<proteinExistence type="inferred from homology"/>
<comment type="subcellular location">
    <subcellularLocation>
        <location evidence="1">Membrane</location>
        <topology evidence="1">Multi-pass membrane protein</topology>
    </subcellularLocation>
</comment>
<dbReference type="GO" id="GO:0016020">
    <property type="term" value="C:membrane"/>
    <property type="evidence" value="ECO:0007669"/>
    <property type="project" value="UniProtKB-SubCell"/>
</dbReference>
<keyword evidence="10" id="KW-1185">Reference proteome</keyword>
<feature type="transmembrane region" description="Helical" evidence="7">
    <location>
        <begin position="234"/>
        <end position="255"/>
    </location>
</feature>
<dbReference type="Gene3D" id="1.20.1540.10">
    <property type="entry name" value="Rhomboid-like"/>
    <property type="match status" value="1"/>
</dbReference>
<name>A0A9J6RAI7_9BACI</name>
<evidence type="ECO:0000256" key="7">
    <source>
        <dbReference type="SAM" id="Phobius"/>
    </source>
</evidence>
<organism evidence="9 10">
    <name type="scientific">Natronobacillus azotifigens</name>
    <dbReference type="NCBI Taxonomy" id="472978"/>
    <lineage>
        <taxon>Bacteria</taxon>
        <taxon>Bacillati</taxon>
        <taxon>Bacillota</taxon>
        <taxon>Bacilli</taxon>
        <taxon>Bacillales</taxon>
        <taxon>Bacillaceae</taxon>
        <taxon>Natronobacillus</taxon>
    </lineage>
</organism>
<feature type="domain" description="Peptidase S54 rhomboid" evidence="8">
    <location>
        <begin position="56"/>
        <end position="195"/>
    </location>
</feature>
<accession>A0A9J6RAI7</accession>
<evidence type="ECO:0000313" key="9">
    <source>
        <dbReference type="EMBL" id="MCZ0702690.1"/>
    </source>
</evidence>
<dbReference type="GO" id="GO:0006508">
    <property type="term" value="P:proteolysis"/>
    <property type="evidence" value="ECO:0007669"/>
    <property type="project" value="UniProtKB-KW"/>
</dbReference>
<comment type="similarity">
    <text evidence="2">Belongs to the peptidase S54 family.</text>
</comment>
<feature type="transmembrane region" description="Helical" evidence="7">
    <location>
        <begin position="12"/>
        <end position="34"/>
    </location>
</feature>
<keyword evidence="5 7" id="KW-1133">Transmembrane helix</keyword>
<dbReference type="AlphaFoldDB" id="A0A9J6RAI7"/>
<comment type="caution">
    <text evidence="9">The sequence shown here is derived from an EMBL/GenBank/DDBJ whole genome shotgun (WGS) entry which is preliminary data.</text>
</comment>
<keyword evidence="4" id="KW-0378">Hydrolase</keyword>
<keyword evidence="3 7" id="KW-0812">Transmembrane</keyword>
<evidence type="ECO:0000256" key="3">
    <source>
        <dbReference type="ARBA" id="ARBA00022692"/>
    </source>
</evidence>
<feature type="transmembrane region" description="Helical" evidence="7">
    <location>
        <begin position="157"/>
        <end position="175"/>
    </location>
</feature>
<dbReference type="SUPFAM" id="SSF144091">
    <property type="entry name" value="Rhomboid-like"/>
    <property type="match status" value="1"/>
</dbReference>
<dbReference type="EMBL" id="JAPRAT010000008">
    <property type="protein sequence ID" value="MCZ0702690.1"/>
    <property type="molecule type" value="Genomic_DNA"/>
</dbReference>
<evidence type="ECO:0000256" key="5">
    <source>
        <dbReference type="ARBA" id="ARBA00022989"/>
    </source>
</evidence>
<protein>
    <submittedName>
        <fullName evidence="9">Rhomboid family intramembrane serine protease</fullName>
    </submittedName>
</protein>
<dbReference type="InterPro" id="IPR035952">
    <property type="entry name" value="Rhomboid-like_sf"/>
</dbReference>
<evidence type="ECO:0000256" key="4">
    <source>
        <dbReference type="ARBA" id="ARBA00022801"/>
    </source>
</evidence>
<reference evidence="9" key="1">
    <citation type="submission" date="2022-11" db="EMBL/GenBank/DDBJ databases">
        <title>WGS of Natronobacillus azotifigens 24KS-1, an anaerobic diazotrophic haloalkaliphile from soda-rich habitats.</title>
        <authorList>
            <person name="Sorokin D.Y."/>
            <person name="Merkel A.Y."/>
        </authorList>
    </citation>
    <scope>NUCLEOTIDE SEQUENCE</scope>
    <source>
        <strain evidence="9">24KS-1</strain>
    </source>
</reference>
<dbReference type="GO" id="GO:0004252">
    <property type="term" value="F:serine-type endopeptidase activity"/>
    <property type="evidence" value="ECO:0007669"/>
    <property type="project" value="InterPro"/>
</dbReference>
<dbReference type="PANTHER" id="PTHR43731:SF14">
    <property type="entry name" value="PRESENILIN-ASSOCIATED RHOMBOID-LIKE PROTEIN, MITOCHONDRIAL"/>
    <property type="match status" value="1"/>
</dbReference>
<dbReference type="Pfam" id="PF01694">
    <property type="entry name" value="Rhomboid"/>
    <property type="match status" value="1"/>
</dbReference>
<dbReference type="InterPro" id="IPR050925">
    <property type="entry name" value="Rhomboid_protease_S54"/>
</dbReference>
<evidence type="ECO:0000256" key="2">
    <source>
        <dbReference type="ARBA" id="ARBA00009045"/>
    </source>
</evidence>
<dbReference type="RefSeq" id="WP_268779460.1">
    <property type="nucleotide sequence ID" value="NZ_JAPRAT010000008.1"/>
</dbReference>
<evidence type="ECO:0000256" key="1">
    <source>
        <dbReference type="ARBA" id="ARBA00004141"/>
    </source>
</evidence>
<sequence length="256" mass="29252">MFFRNESFKDFTRFYPVVTVIVGIQLIIWLITFFDNPLGELIFQWGVGFNPLITEGEYWRLITPIFLHSTADFMHVLFNSFSLVLFGPALEQMLGKWKFASIYLVAGIIGNLFSFLVDTNSMIPYLGASGAVYGLLGLYIYMVFLRPELIDPASKQVILIFTVLGLIMTFIRPGIAISAHVFGFIGGVALGPIALTRARPFSPWRQQRRQIRPGQPNFNPNRWKRRRFRINKNISSIIWWIILILALLGLFGGLIL</sequence>
<evidence type="ECO:0000313" key="10">
    <source>
        <dbReference type="Proteomes" id="UP001084197"/>
    </source>
</evidence>
<dbReference type="Proteomes" id="UP001084197">
    <property type="component" value="Unassembled WGS sequence"/>
</dbReference>
<gene>
    <name evidence="9" type="ORF">OWO01_05665</name>
</gene>